<evidence type="ECO:0000256" key="1">
    <source>
        <dbReference type="ARBA" id="ARBA00004651"/>
    </source>
</evidence>
<evidence type="ECO:0000256" key="5">
    <source>
        <dbReference type="ARBA" id="ARBA00022989"/>
    </source>
</evidence>
<keyword evidence="6 7" id="KW-0472">Membrane</keyword>
<dbReference type="AlphaFoldDB" id="A0A942E2M5"/>
<protein>
    <submittedName>
        <fullName evidence="9">DedA family protein</fullName>
    </submittedName>
</protein>
<sequence>MFDLFHNISADLQIFLNAVSGNFWLTFWFIFAISIGEAIFVLGLFVPSTPVLLLAGGLIAEGRLPFWEVYFAAVLGAVIGDALSYLIGHFLKDTITEIWPFRDQRALIQRGEAFFARHGGKAVFVGRFIPGVKAVIPGVAGIMGMPYARFTIINVSSALLWAAAHLLPGLLLTAWLKSIGLSLELVIMVGSLILAALFVLLHFHRHILLFFAPWLGKFGRAIQARWGQNDTTG</sequence>
<keyword evidence="4 7" id="KW-0812">Transmembrane</keyword>
<evidence type="ECO:0000256" key="3">
    <source>
        <dbReference type="ARBA" id="ARBA00022475"/>
    </source>
</evidence>
<dbReference type="InterPro" id="IPR032816">
    <property type="entry name" value="VTT_dom"/>
</dbReference>
<feature type="transmembrane region" description="Helical" evidence="7">
    <location>
        <begin position="66"/>
        <end position="87"/>
    </location>
</feature>
<dbReference type="EMBL" id="JAGXTP010000001">
    <property type="protein sequence ID" value="MBS3847108.1"/>
    <property type="molecule type" value="Genomic_DNA"/>
</dbReference>
<dbReference type="PANTHER" id="PTHR30353">
    <property type="entry name" value="INNER MEMBRANE PROTEIN DEDA-RELATED"/>
    <property type="match status" value="1"/>
</dbReference>
<keyword evidence="5 7" id="KW-1133">Transmembrane helix</keyword>
<feature type="transmembrane region" description="Helical" evidence="7">
    <location>
        <begin position="181"/>
        <end position="201"/>
    </location>
</feature>
<keyword evidence="3 7" id="KW-1003">Cell membrane</keyword>
<keyword evidence="10" id="KW-1185">Reference proteome</keyword>
<evidence type="ECO:0000313" key="9">
    <source>
        <dbReference type="EMBL" id="MBS3847108.1"/>
    </source>
</evidence>
<accession>A0A942E2M5</accession>
<dbReference type="Pfam" id="PF09335">
    <property type="entry name" value="VTT_dom"/>
    <property type="match status" value="1"/>
</dbReference>
<feature type="transmembrane region" description="Helical" evidence="7">
    <location>
        <begin position="152"/>
        <end position="175"/>
    </location>
</feature>
<feature type="transmembrane region" description="Helical" evidence="7">
    <location>
        <begin position="38"/>
        <end position="60"/>
    </location>
</feature>
<dbReference type="InterPro" id="IPR032818">
    <property type="entry name" value="DedA-like"/>
</dbReference>
<comment type="caution">
    <text evidence="9">The sequence shown here is derived from an EMBL/GenBank/DDBJ whole genome shotgun (WGS) entry which is preliminary data.</text>
</comment>
<dbReference type="Proteomes" id="UP000678281">
    <property type="component" value="Unassembled WGS sequence"/>
</dbReference>
<evidence type="ECO:0000256" key="7">
    <source>
        <dbReference type="RuleBase" id="RU367016"/>
    </source>
</evidence>
<feature type="transmembrane region" description="Helical" evidence="7">
    <location>
        <begin position="12"/>
        <end position="31"/>
    </location>
</feature>
<name>A0A942E2M5_9HYPH</name>
<organism evidence="9 10">
    <name type="scientific">Devosia litorisediminis</name>
    <dbReference type="NCBI Taxonomy" id="2829817"/>
    <lineage>
        <taxon>Bacteria</taxon>
        <taxon>Pseudomonadati</taxon>
        <taxon>Pseudomonadota</taxon>
        <taxon>Alphaproteobacteria</taxon>
        <taxon>Hyphomicrobiales</taxon>
        <taxon>Devosiaceae</taxon>
        <taxon>Devosia</taxon>
    </lineage>
</organism>
<dbReference type="RefSeq" id="WP_212656763.1">
    <property type="nucleotide sequence ID" value="NZ_JAGXTP010000001.1"/>
</dbReference>
<dbReference type="GO" id="GO:0005886">
    <property type="term" value="C:plasma membrane"/>
    <property type="evidence" value="ECO:0007669"/>
    <property type="project" value="UniProtKB-SubCell"/>
</dbReference>
<evidence type="ECO:0000259" key="8">
    <source>
        <dbReference type="Pfam" id="PF09335"/>
    </source>
</evidence>
<feature type="domain" description="VTT" evidence="8">
    <location>
        <begin position="46"/>
        <end position="169"/>
    </location>
</feature>
<gene>
    <name evidence="9" type="ORF">KD146_00220</name>
</gene>
<reference evidence="9" key="1">
    <citation type="submission" date="2021-04" db="EMBL/GenBank/DDBJ databases">
        <title>Devosia litorisediminis sp. nov., isolated from a sand dune.</title>
        <authorList>
            <person name="Park S."/>
            <person name="Yoon J.-H."/>
        </authorList>
    </citation>
    <scope>NUCLEOTIDE SEQUENCE</scope>
    <source>
        <strain evidence="9">BSSL-BM10</strain>
    </source>
</reference>
<evidence type="ECO:0000256" key="6">
    <source>
        <dbReference type="ARBA" id="ARBA00023136"/>
    </source>
</evidence>
<evidence type="ECO:0000256" key="2">
    <source>
        <dbReference type="ARBA" id="ARBA00010792"/>
    </source>
</evidence>
<comment type="similarity">
    <text evidence="2 7">Belongs to the DedA family.</text>
</comment>
<evidence type="ECO:0000256" key="4">
    <source>
        <dbReference type="ARBA" id="ARBA00022692"/>
    </source>
</evidence>
<proteinExistence type="inferred from homology"/>
<evidence type="ECO:0000313" key="10">
    <source>
        <dbReference type="Proteomes" id="UP000678281"/>
    </source>
</evidence>
<comment type="subcellular location">
    <subcellularLocation>
        <location evidence="1 7">Cell membrane</location>
        <topology evidence="1 7">Multi-pass membrane protein</topology>
    </subcellularLocation>
</comment>
<dbReference type="PANTHER" id="PTHR30353:SF15">
    <property type="entry name" value="INNER MEMBRANE PROTEIN YABI"/>
    <property type="match status" value="1"/>
</dbReference>